<evidence type="ECO:0000313" key="4">
    <source>
        <dbReference type="EMBL" id="KAK7040153.1"/>
    </source>
</evidence>
<keyword evidence="2" id="KW-0812">Transmembrane</keyword>
<feature type="transmembrane region" description="Helical" evidence="2">
    <location>
        <begin position="99"/>
        <end position="116"/>
    </location>
</feature>
<evidence type="ECO:0000256" key="1">
    <source>
        <dbReference type="SAM" id="MobiDB-lite"/>
    </source>
</evidence>
<gene>
    <name evidence="4" type="ORF">VNI00_009959</name>
</gene>
<name>A0AAW0CMM8_9AGAR</name>
<feature type="transmembrane region" description="Helical" evidence="2">
    <location>
        <begin position="206"/>
        <end position="233"/>
    </location>
</feature>
<feature type="compositionally biased region" description="Basic and acidic residues" evidence="1">
    <location>
        <begin position="325"/>
        <end position="346"/>
    </location>
</feature>
<feature type="domain" description="DUF6534" evidence="3">
    <location>
        <begin position="177"/>
        <end position="263"/>
    </location>
</feature>
<feature type="transmembrane region" description="Helical" evidence="2">
    <location>
        <begin position="128"/>
        <end position="150"/>
    </location>
</feature>
<feature type="transmembrane region" description="Helical" evidence="2">
    <location>
        <begin position="170"/>
        <end position="194"/>
    </location>
</feature>
<keyword evidence="5" id="KW-1185">Reference proteome</keyword>
<keyword evidence="2" id="KW-1133">Transmembrane helix</keyword>
<evidence type="ECO:0000259" key="3">
    <source>
        <dbReference type="Pfam" id="PF20152"/>
    </source>
</evidence>
<protein>
    <recommendedName>
        <fullName evidence="3">DUF6534 domain-containing protein</fullName>
    </recommendedName>
</protein>
<feature type="transmembrane region" description="Helical" evidence="2">
    <location>
        <begin position="239"/>
        <end position="260"/>
    </location>
</feature>
<dbReference type="InterPro" id="IPR045339">
    <property type="entry name" value="DUF6534"/>
</dbReference>
<sequence>MSAPASPIPALPEPESITASLLLGALFNWALLGVLGCQTYLYNIYFPNDKAAFKYLIYGVFLFETIQSALVAHDTYVWFSKGFGDFVNLTKVLTSPLNTPMMGAVTALIVQLFYAHRIWTFKRALMPLCVVLVVITLAQSGAAFFGGIRAFQAGNFIVAQTDKANTRGVYVWLIGEAVADVLIAAAMVYIIMLHRASSHRFRAHSVLARVVSMTVESNIATATLAVLSLIMYAGVPNTNYFTCPTLIIGKVYANTLLVSFNNRIVLRNLSHGSSPSLSTGSTTAAGTSRLTFHKHSNSTPHKTFDSDTVTYTVHRFTDTESSSGRMDHELHETSKPRDYPSPHHQV</sequence>
<dbReference type="Proteomes" id="UP001383192">
    <property type="component" value="Unassembled WGS sequence"/>
</dbReference>
<evidence type="ECO:0000256" key="2">
    <source>
        <dbReference type="SAM" id="Phobius"/>
    </source>
</evidence>
<dbReference type="PANTHER" id="PTHR40465:SF1">
    <property type="entry name" value="DUF6534 DOMAIN-CONTAINING PROTEIN"/>
    <property type="match status" value="1"/>
</dbReference>
<keyword evidence="2" id="KW-0472">Membrane</keyword>
<comment type="caution">
    <text evidence="4">The sequence shown here is derived from an EMBL/GenBank/DDBJ whole genome shotgun (WGS) entry which is preliminary data.</text>
</comment>
<organism evidence="4 5">
    <name type="scientific">Paramarasmius palmivorus</name>
    <dbReference type="NCBI Taxonomy" id="297713"/>
    <lineage>
        <taxon>Eukaryota</taxon>
        <taxon>Fungi</taxon>
        <taxon>Dikarya</taxon>
        <taxon>Basidiomycota</taxon>
        <taxon>Agaricomycotina</taxon>
        <taxon>Agaricomycetes</taxon>
        <taxon>Agaricomycetidae</taxon>
        <taxon>Agaricales</taxon>
        <taxon>Marasmiineae</taxon>
        <taxon>Marasmiaceae</taxon>
        <taxon>Paramarasmius</taxon>
    </lineage>
</organism>
<reference evidence="4 5" key="1">
    <citation type="submission" date="2024-01" db="EMBL/GenBank/DDBJ databases">
        <title>A draft genome for a cacao thread blight-causing isolate of Paramarasmius palmivorus.</title>
        <authorList>
            <person name="Baruah I.K."/>
            <person name="Bukari Y."/>
            <person name="Amoako-Attah I."/>
            <person name="Meinhardt L.W."/>
            <person name="Bailey B.A."/>
            <person name="Cohen S.P."/>
        </authorList>
    </citation>
    <scope>NUCLEOTIDE SEQUENCE [LARGE SCALE GENOMIC DNA]</scope>
    <source>
        <strain evidence="4 5">GH-12</strain>
    </source>
</reference>
<dbReference type="Pfam" id="PF20152">
    <property type="entry name" value="DUF6534"/>
    <property type="match status" value="1"/>
</dbReference>
<evidence type="ECO:0000313" key="5">
    <source>
        <dbReference type="Proteomes" id="UP001383192"/>
    </source>
</evidence>
<feature type="transmembrane region" description="Helical" evidence="2">
    <location>
        <begin position="55"/>
        <end position="79"/>
    </location>
</feature>
<proteinExistence type="predicted"/>
<feature type="transmembrane region" description="Helical" evidence="2">
    <location>
        <begin position="20"/>
        <end position="43"/>
    </location>
</feature>
<dbReference type="EMBL" id="JAYKXP010000038">
    <property type="protein sequence ID" value="KAK7040153.1"/>
    <property type="molecule type" value="Genomic_DNA"/>
</dbReference>
<accession>A0AAW0CMM8</accession>
<dbReference type="AlphaFoldDB" id="A0AAW0CMM8"/>
<dbReference type="PANTHER" id="PTHR40465">
    <property type="entry name" value="CHROMOSOME 1, WHOLE GENOME SHOTGUN SEQUENCE"/>
    <property type="match status" value="1"/>
</dbReference>
<feature type="region of interest" description="Disordered" evidence="1">
    <location>
        <begin position="318"/>
        <end position="346"/>
    </location>
</feature>